<dbReference type="AlphaFoldDB" id="A0A1N6GMJ0"/>
<dbReference type="Proteomes" id="UP000185062">
    <property type="component" value="Unassembled WGS sequence"/>
</dbReference>
<evidence type="ECO:0000313" key="1">
    <source>
        <dbReference type="EMBL" id="SIO08754.1"/>
    </source>
</evidence>
<organism evidence="1 2">
    <name type="scientific">Nitrosomonas cryotolerans ATCC 49181</name>
    <dbReference type="NCBI Taxonomy" id="1131553"/>
    <lineage>
        <taxon>Bacteria</taxon>
        <taxon>Pseudomonadati</taxon>
        <taxon>Pseudomonadota</taxon>
        <taxon>Betaproteobacteria</taxon>
        <taxon>Nitrosomonadales</taxon>
        <taxon>Nitrosomonadaceae</taxon>
        <taxon>Nitrosomonas</taxon>
    </lineage>
</organism>
<dbReference type="RefSeq" id="WP_074202491.1">
    <property type="nucleotide sequence ID" value="NZ_FSRO01000001.1"/>
</dbReference>
<proteinExistence type="predicted"/>
<protein>
    <submittedName>
        <fullName evidence="1">Uncharacterized protein</fullName>
    </submittedName>
</protein>
<accession>A0A1N6GMJ0</accession>
<sequence>MRKSVQMSAIKRLATVVFIVDLVAGLHTARRGCCKKMIKLKMNASETDIVSYVLSRSASLLMIN</sequence>
<evidence type="ECO:0000313" key="2">
    <source>
        <dbReference type="Proteomes" id="UP000185062"/>
    </source>
</evidence>
<name>A0A1N6GMJ0_9PROT</name>
<keyword evidence="2" id="KW-1185">Reference proteome</keyword>
<dbReference type="EMBL" id="FSRO01000001">
    <property type="protein sequence ID" value="SIO08754.1"/>
    <property type="molecule type" value="Genomic_DNA"/>
</dbReference>
<gene>
    <name evidence="1" type="ORF">SAMN02743940_0777</name>
</gene>
<dbReference type="STRING" id="44575.SAMN05216419_104116"/>
<reference evidence="1 2" key="1">
    <citation type="submission" date="2016-12" db="EMBL/GenBank/DDBJ databases">
        <authorList>
            <person name="Song W.-J."/>
            <person name="Kurnit D.M."/>
        </authorList>
    </citation>
    <scope>NUCLEOTIDE SEQUENCE [LARGE SCALE GENOMIC DNA]</scope>
    <source>
        <strain evidence="1 2">ATCC 49181</strain>
    </source>
</reference>